<dbReference type="AlphaFoldDB" id="A0A1C0TP50"/>
<name>A0A1C0TP50_9GAMM</name>
<accession>A0A1C0TP50</accession>
<protein>
    <submittedName>
        <fullName evidence="2">Uncharacterized protein</fullName>
    </submittedName>
</protein>
<sequence length="242" mass="26651">MPKTLTTILLSITAHLLLLFLLSKQVVISPQPAPTPAMKTYLVFEDSEPKPQEITQQSTPPHFDAVSNPPAPEQVSEPQTQPKQSIKTADPHHASSPKQKSEPQTLNEVDSAASEASESLTGAPHFKQLDPYLGLESLRAQQAQLSTNISGRNVSPTKHSTLRFTVPADHKNMPINGPKVVTKNLLFTEYQKGDTCFKVMHADPSTPAPEGFSNEWVSLGYKCNNNVIKNTYDAVMNKWLDK</sequence>
<evidence type="ECO:0000256" key="1">
    <source>
        <dbReference type="SAM" id="MobiDB-lite"/>
    </source>
</evidence>
<feature type="compositionally biased region" description="Polar residues" evidence="1">
    <location>
        <begin position="96"/>
        <end position="108"/>
    </location>
</feature>
<feature type="region of interest" description="Disordered" evidence="1">
    <location>
        <begin position="49"/>
        <end position="125"/>
    </location>
</feature>
<proteinExistence type="predicted"/>
<evidence type="ECO:0000313" key="3">
    <source>
        <dbReference type="Proteomes" id="UP000093366"/>
    </source>
</evidence>
<dbReference type="OrthoDB" id="6312375at2"/>
<dbReference type="Proteomes" id="UP000093366">
    <property type="component" value="Unassembled WGS sequence"/>
</dbReference>
<organism evidence="2 3">
    <name type="scientific">Pseudoalteromonas luteoviolacea</name>
    <dbReference type="NCBI Taxonomy" id="43657"/>
    <lineage>
        <taxon>Bacteria</taxon>
        <taxon>Pseudomonadati</taxon>
        <taxon>Pseudomonadota</taxon>
        <taxon>Gammaproteobacteria</taxon>
        <taxon>Alteromonadales</taxon>
        <taxon>Pseudoalteromonadaceae</taxon>
        <taxon>Pseudoalteromonas</taxon>
    </lineage>
</organism>
<dbReference type="RefSeq" id="WP_065791400.1">
    <property type="nucleotide sequence ID" value="NZ_MAUJ01000005.1"/>
</dbReference>
<evidence type="ECO:0000313" key="2">
    <source>
        <dbReference type="EMBL" id="OCQ20500.1"/>
    </source>
</evidence>
<comment type="caution">
    <text evidence="2">The sequence shown here is derived from an EMBL/GenBank/DDBJ whole genome shotgun (WGS) entry which is preliminary data.</text>
</comment>
<feature type="compositionally biased region" description="Polar residues" evidence="1">
    <location>
        <begin position="76"/>
        <end position="87"/>
    </location>
</feature>
<reference evidence="3" key="1">
    <citation type="submission" date="2016-07" db="EMBL/GenBank/DDBJ databases">
        <authorList>
            <person name="Florea S."/>
            <person name="Webb J.S."/>
            <person name="Jaromczyk J."/>
            <person name="Schardl C.L."/>
        </authorList>
    </citation>
    <scope>NUCLEOTIDE SEQUENCE [LARGE SCALE GENOMIC DNA]</scope>
    <source>
        <strain evidence="3">IPB1</strain>
    </source>
</reference>
<gene>
    <name evidence="2" type="ORF">A7985_15725</name>
</gene>
<dbReference type="EMBL" id="MAUJ01000005">
    <property type="protein sequence ID" value="OCQ20500.1"/>
    <property type="molecule type" value="Genomic_DNA"/>
</dbReference>